<dbReference type="Proteomes" id="UP000266118">
    <property type="component" value="Chromosome"/>
</dbReference>
<keyword evidence="3" id="KW-1185">Reference proteome</keyword>
<accession>A0A386HT64</accession>
<feature type="transmembrane region" description="Helical" evidence="1">
    <location>
        <begin position="7"/>
        <end position="23"/>
    </location>
</feature>
<evidence type="ECO:0000313" key="3">
    <source>
        <dbReference type="Proteomes" id="UP000266118"/>
    </source>
</evidence>
<sequence>MRITRKSLLQNITLVILILYIIVGCNPKHNTHIAQTGEASQLEHFNLAGTEIGRFPLVIIEALL</sequence>
<reference evidence="2 3" key="1">
    <citation type="submission" date="2018-09" db="EMBL/GenBank/DDBJ databases">
        <title>Arachidicoccus sp. nov., a bacterium isolated from soil.</title>
        <authorList>
            <person name="Weon H.-Y."/>
            <person name="Kwon S.-W."/>
            <person name="Lee S.A."/>
        </authorList>
    </citation>
    <scope>NUCLEOTIDE SEQUENCE [LARGE SCALE GENOMIC DNA]</scope>
    <source>
        <strain evidence="2 3">KIS59-12</strain>
    </source>
</reference>
<dbReference type="KEGG" id="ark:D6B99_14490"/>
<gene>
    <name evidence="2" type="ORF">D6B99_14490</name>
</gene>
<evidence type="ECO:0000256" key="1">
    <source>
        <dbReference type="SAM" id="Phobius"/>
    </source>
</evidence>
<protein>
    <submittedName>
        <fullName evidence="2">Uncharacterized protein</fullName>
    </submittedName>
</protein>
<dbReference type="PROSITE" id="PS51257">
    <property type="entry name" value="PROKAR_LIPOPROTEIN"/>
    <property type="match status" value="1"/>
</dbReference>
<name>A0A386HT64_9BACT</name>
<dbReference type="EMBL" id="CP032489">
    <property type="protein sequence ID" value="AYD48706.1"/>
    <property type="molecule type" value="Genomic_DNA"/>
</dbReference>
<evidence type="ECO:0000313" key="2">
    <source>
        <dbReference type="EMBL" id="AYD48706.1"/>
    </source>
</evidence>
<dbReference type="AlphaFoldDB" id="A0A386HT64"/>
<proteinExistence type="predicted"/>
<organism evidence="2 3">
    <name type="scientific">Arachidicoccus soli</name>
    <dbReference type="NCBI Taxonomy" id="2341117"/>
    <lineage>
        <taxon>Bacteria</taxon>
        <taxon>Pseudomonadati</taxon>
        <taxon>Bacteroidota</taxon>
        <taxon>Chitinophagia</taxon>
        <taxon>Chitinophagales</taxon>
        <taxon>Chitinophagaceae</taxon>
        <taxon>Arachidicoccus</taxon>
    </lineage>
</organism>
<keyword evidence="1" id="KW-1133">Transmembrane helix</keyword>
<keyword evidence="1" id="KW-0472">Membrane</keyword>
<keyword evidence="1" id="KW-0812">Transmembrane</keyword>